<dbReference type="Proteomes" id="UP000004995">
    <property type="component" value="Unassembled WGS sequence"/>
</dbReference>
<protein>
    <submittedName>
        <fullName evidence="1">Uncharacterized protein</fullName>
    </submittedName>
</protein>
<dbReference type="EMBL" id="AGNK02000693">
    <property type="status" value="NOT_ANNOTATED_CDS"/>
    <property type="molecule type" value="Genomic_DNA"/>
</dbReference>
<dbReference type="Gramene" id="KQL22603">
    <property type="protein sequence ID" value="KQL22603"/>
    <property type="gene ID" value="SETIT_033758mg"/>
</dbReference>
<evidence type="ECO:0000313" key="1">
    <source>
        <dbReference type="EnsemblPlants" id="KQL22603"/>
    </source>
</evidence>
<accession>K4A4F4</accession>
<dbReference type="HOGENOM" id="CLU_3145291_0_0_1"/>
<reference evidence="1" key="2">
    <citation type="submission" date="2018-08" db="UniProtKB">
        <authorList>
            <consortium name="EnsemblPlants"/>
        </authorList>
    </citation>
    <scope>IDENTIFICATION</scope>
    <source>
        <strain evidence="1">Yugu1</strain>
    </source>
</reference>
<reference evidence="2" key="1">
    <citation type="journal article" date="2012" name="Nat. Biotechnol.">
        <title>Reference genome sequence of the model plant Setaria.</title>
        <authorList>
            <person name="Bennetzen J.L."/>
            <person name="Schmutz J."/>
            <person name="Wang H."/>
            <person name="Percifield R."/>
            <person name="Hawkins J."/>
            <person name="Pontaroli A.C."/>
            <person name="Estep M."/>
            <person name="Feng L."/>
            <person name="Vaughn J.N."/>
            <person name="Grimwood J."/>
            <person name="Jenkins J."/>
            <person name="Barry K."/>
            <person name="Lindquist E."/>
            <person name="Hellsten U."/>
            <person name="Deshpande S."/>
            <person name="Wang X."/>
            <person name="Wu X."/>
            <person name="Mitros T."/>
            <person name="Triplett J."/>
            <person name="Yang X."/>
            <person name="Ye C.Y."/>
            <person name="Mauro-Herrera M."/>
            <person name="Wang L."/>
            <person name="Li P."/>
            <person name="Sharma M."/>
            <person name="Sharma R."/>
            <person name="Ronald P.C."/>
            <person name="Panaud O."/>
            <person name="Kellogg E.A."/>
            <person name="Brutnell T.P."/>
            <person name="Doust A.N."/>
            <person name="Tuskan G.A."/>
            <person name="Rokhsar D."/>
            <person name="Devos K.M."/>
        </authorList>
    </citation>
    <scope>NUCLEOTIDE SEQUENCE [LARGE SCALE GENOMIC DNA]</scope>
    <source>
        <strain evidence="2">cv. Yugu1</strain>
    </source>
</reference>
<organism evidence="1 2">
    <name type="scientific">Setaria italica</name>
    <name type="common">Foxtail millet</name>
    <name type="synonym">Panicum italicum</name>
    <dbReference type="NCBI Taxonomy" id="4555"/>
    <lineage>
        <taxon>Eukaryota</taxon>
        <taxon>Viridiplantae</taxon>
        <taxon>Streptophyta</taxon>
        <taxon>Embryophyta</taxon>
        <taxon>Tracheophyta</taxon>
        <taxon>Spermatophyta</taxon>
        <taxon>Magnoliopsida</taxon>
        <taxon>Liliopsida</taxon>
        <taxon>Poales</taxon>
        <taxon>Poaceae</taxon>
        <taxon>PACMAD clade</taxon>
        <taxon>Panicoideae</taxon>
        <taxon>Panicodae</taxon>
        <taxon>Paniceae</taxon>
        <taxon>Cenchrinae</taxon>
        <taxon>Setaria</taxon>
    </lineage>
</organism>
<sequence>MIVYLSKITKIGTPRNHKCRDGAVCTPLQGGSNFLWFIKMLPCVYRTYF</sequence>
<keyword evidence="2" id="KW-1185">Reference proteome</keyword>
<dbReference type="AlphaFoldDB" id="K4A4F4"/>
<proteinExistence type="predicted"/>
<evidence type="ECO:0000313" key="2">
    <source>
        <dbReference type="Proteomes" id="UP000004995"/>
    </source>
</evidence>
<dbReference type="InParanoid" id="K4A4F4"/>
<dbReference type="EnsemblPlants" id="KQL22603">
    <property type="protein sequence ID" value="KQL22603"/>
    <property type="gene ID" value="SETIT_033758mg"/>
</dbReference>
<name>K4A4F4_SETIT</name>